<protein>
    <submittedName>
        <fullName evidence="2">Uncharacterized protein</fullName>
    </submittedName>
</protein>
<sequence>MAPPQVLHRVGDAALVLTRLAAVEPGLLSATLTGVARDEAGKAARRDPAERPPADRPHRGEPVLAVVRGDEAVRATLTDAEATGGFWSYRTTQHFVLEAPHDGVLDLLVSWSAADLPEARARIPLASPHDTER</sequence>
<feature type="region of interest" description="Disordered" evidence="1">
    <location>
        <begin position="34"/>
        <end position="61"/>
    </location>
</feature>
<evidence type="ECO:0000313" key="3">
    <source>
        <dbReference type="Proteomes" id="UP000325787"/>
    </source>
</evidence>
<dbReference type="KEGG" id="ssyi:EKG83_19780"/>
<evidence type="ECO:0000256" key="1">
    <source>
        <dbReference type="SAM" id="MobiDB-lite"/>
    </source>
</evidence>
<dbReference type="Proteomes" id="UP000325787">
    <property type="component" value="Chromosome"/>
</dbReference>
<accession>A0A5Q0GZJ6</accession>
<gene>
    <name evidence="2" type="ORF">EKG83_19780</name>
</gene>
<dbReference type="OrthoDB" id="3663728at2"/>
<organism evidence="2 3">
    <name type="scientific">Saccharothrix syringae</name>
    <name type="common">Nocardiopsis syringae</name>
    <dbReference type="NCBI Taxonomy" id="103733"/>
    <lineage>
        <taxon>Bacteria</taxon>
        <taxon>Bacillati</taxon>
        <taxon>Actinomycetota</taxon>
        <taxon>Actinomycetes</taxon>
        <taxon>Pseudonocardiales</taxon>
        <taxon>Pseudonocardiaceae</taxon>
        <taxon>Saccharothrix</taxon>
    </lineage>
</organism>
<dbReference type="EMBL" id="CP034550">
    <property type="protein sequence ID" value="QFZ19378.1"/>
    <property type="molecule type" value="Genomic_DNA"/>
</dbReference>
<keyword evidence="3" id="KW-1185">Reference proteome</keyword>
<reference evidence="3" key="1">
    <citation type="journal article" date="2021" name="Curr. Microbiol.">
        <title>Complete genome of nocamycin-producing strain Saccharothrix syringae NRRL B-16468 reveals the biosynthetic potential for secondary metabolites.</title>
        <authorList>
            <person name="Mo X."/>
            <person name="Yang S."/>
        </authorList>
    </citation>
    <scope>NUCLEOTIDE SEQUENCE [LARGE SCALE GENOMIC DNA]</scope>
    <source>
        <strain evidence="3">ATCC 51364 / DSM 43886 / JCM 6844 / KCTC 9398 / NBRC 14523 / NRRL B-16468 / INA 2240</strain>
    </source>
</reference>
<dbReference type="AlphaFoldDB" id="A0A5Q0GZJ6"/>
<proteinExistence type="predicted"/>
<evidence type="ECO:0000313" key="2">
    <source>
        <dbReference type="EMBL" id="QFZ19378.1"/>
    </source>
</evidence>
<feature type="compositionally biased region" description="Basic and acidic residues" evidence="1">
    <location>
        <begin position="36"/>
        <end position="61"/>
    </location>
</feature>
<name>A0A5Q0GZJ6_SACSY</name>